<organism evidence="1 2">
    <name type="scientific">Tenacibaculum geojense</name>
    <dbReference type="NCBI Taxonomy" id="915352"/>
    <lineage>
        <taxon>Bacteria</taxon>
        <taxon>Pseudomonadati</taxon>
        <taxon>Bacteroidota</taxon>
        <taxon>Flavobacteriia</taxon>
        <taxon>Flavobacteriales</taxon>
        <taxon>Flavobacteriaceae</taxon>
        <taxon>Tenacibaculum</taxon>
    </lineage>
</organism>
<protein>
    <submittedName>
        <fullName evidence="1">Uncharacterized protein</fullName>
    </submittedName>
</protein>
<keyword evidence="2" id="KW-1185">Reference proteome</keyword>
<reference evidence="2" key="1">
    <citation type="journal article" date="2019" name="Int. J. Syst. Evol. Microbiol.">
        <title>The Global Catalogue of Microorganisms (GCM) 10K type strain sequencing project: providing services to taxonomists for standard genome sequencing and annotation.</title>
        <authorList>
            <consortium name="The Broad Institute Genomics Platform"/>
            <consortium name="The Broad Institute Genome Sequencing Center for Infectious Disease"/>
            <person name="Wu L."/>
            <person name="Ma J."/>
        </authorList>
    </citation>
    <scope>NUCLEOTIDE SEQUENCE [LARGE SCALE GENOMIC DNA]</scope>
    <source>
        <strain evidence="2">CCUG 60527</strain>
    </source>
</reference>
<evidence type="ECO:0000313" key="1">
    <source>
        <dbReference type="EMBL" id="MFD0992160.1"/>
    </source>
</evidence>
<accession>A0ABW3JNV1</accession>
<dbReference type="EMBL" id="JBHTJR010000018">
    <property type="protein sequence ID" value="MFD0992160.1"/>
    <property type="molecule type" value="Genomic_DNA"/>
</dbReference>
<dbReference type="RefSeq" id="WP_386105165.1">
    <property type="nucleotide sequence ID" value="NZ_JBHTJR010000018.1"/>
</dbReference>
<gene>
    <name evidence="1" type="ORF">ACFQ1U_02995</name>
</gene>
<comment type="caution">
    <text evidence="1">The sequence shown here is derived from an EMBL/GenBank/DDBJ whole genome shotgun (WGS) entry which is preliminary data.</text>
</comment>
<dbReference type="Proteomes" id="UP001597062">
    <property type="component" value="Unassembled WGS sequence"/>
</dbReference>
<sequence>MERLIKLGNEKSFNDFKSQYGTSNFELLKEKLLNNQNTLNLFRESNLHNVPTAENLFGVVMQNDYVNIVTYCHDFSPAELEKKNDYLFYSALIILDEWVGKYLPHYLNNQED</sequence>
<proteinExistence type="predicted"/>
<name>A0ABW3JNV1_9FLAO</name>
<evidence type="ECO:0000313" key="2">
    <source>
        <dbReference type="Proteomes" id="UP001597062"/>
    </source>
</evidence>